<keyword evidence="3 6" id="KW-0518">Myosin</keyword>
<keyword evidence="11" id="KW-1185">Reference proteome</keyword>
<evidence type="ECO:0000256" key="6">
    <source>
        <dbReference type="PROSITE-ProRule" id="PRU00782"/>
    </source>
</evidence>
<dbReference type="Gene3D" id="1.20.58.530">
    <property type="match status" value="1"/>
</dbReference>
<feature type="compositionally biased region" description="Acidic residues" evidence="8">
    <location>
        <begin position="921"/>
        <end position="930"/>
    </location>
</feature>
<evidence type="ECO:0000313" key="10">
    <source>
        <dbReference type="EMBL" id="KAJ8042866.1"/>
    </source>
</evidence>
<dbReference type="SMART" id="SM00242">
    <property type="entry name" value="MYSc"/>
    <property type="match status" value="1"/>
</dbReference>
<evidence type="ECO:0000313" key="11">
    <source>
        <dbReference type="Proteomes" id="UP001152320"/>
    </source>
</evidence>
<evidence type="ECO:0000259" key="9">
    <source>
        <dbReference type="PROSITE" id="PS51456"/>
    </source>
</evidence>
<dbReference type="AlphaFoldDB" id="A0A9Q1CCL1"/>
<feature type="compositionally biased region" description="Acidic residues" evidence="8">
    <location>
        <begin position="896"/>
        <end position="908"/>
    </location>
</feature>
<feature type="coiled-coil region" evidence="7">
    <location>
        <begin position="815"/>
        <end position="842"/>
    </location>
</feature>
<protein>
    <submittedName>
        <fullName evidence="10">Unconventional myosin-XIX</fullName>
    </submittedName>
</protein>
<evidence type="ECO:0000256" key="3">
    <source>
        <dbReference type="ARBA" id="ARBA00023123"/>
    </source>
</evidence>
<evidence type="ECO:0000256" key="7">
    <source>
        <dbReference type="SAM" id="Coils"/>
    </source>
</evidence>
<keyword evidence="4 6" id="KW-0505">Motor protein</keyword>
<dbReference type="SMART" id="SM00015">
    <property type="entry name" value="IQ"/>
    <property type="match status" value="3"/>
</dbReference>
<dbReference type="InterPro" id="IPR036961">
    <property type="entry name" value="Kinesin_motor_dom_sf"/>
</dbReference>
<dbReference type="GO" id="GO:0007015">
    <property type="term" value="P:actin filament organization"/>
    <property type="evidence" value="ECO:0007669"/>
    <property type="project" value="TreeGrafter"/>
</dbReference>
<keyword evidence="7" id="KW-0175">Coiled coil</keyword>
<sequence length="996" mass="112925">MDFWRYIDIYRIIPNPIIDLGLLGYAKKPVKKATSIQNDMKIETCPLSVQDLKNLRPLSDENVLQCLKARYEAGEVYSKAGITLIVVNPFRSVPELYNSRQVMRYHTGNSEELPPHIFAISDKAYSTMMLGLSVTNQSIIVSGESGAGKTWTTRCLMKYLTSLAEYNPSGFSPSPVHCIEKRILDSNPILEAFGNATTQRNNNSSRFGKYIKLQFDRSGFIIGASIQTYLLEKTRVVHQGQKERNFHIFYQMMESATLEERATWGLPPQGKGETSFAFLPNTGSMGEESSFISTREAMKSVGISEKQQEKIFKILSGILYLGNISFLEDDDTESCDIDESTHVQEALQMCCSLLGLKTEAFSNYMLTRRISASHGRRKSVFMKPCLGPEASSRRDCVAKLLYSRLFNWLVAFLNKHTSTNHSNAFIGLLDIYGFESFFSNSLEQLCINYANEKLQQHFVSHFLKAEQDEYKQEGLAWEFCNFTDNQPCLDVIEGRISIFSLLNEECKLNRPSDPKALQEKILSNVSRQCMSAKVKTSPQRAGFIVKHYAGDVEYGTVGLSEKNKDYIPPELTELLAASKNLFVRTLLRGDSLTQKKQTSDAGSTNTKVTVKTVISKFKNSLDDLMKTLRNTTPHYIRCIKPNYQCALDVFDSEFVANQLRACGVMETIAISRAGYPHKISFREFLGLYQVLLPNLQLPATEYCERIMENLFGLDDKENQLPGEKSQFKIGRTKMFLQETQLEQLHRKRNHLLNASATSIQRCWRKYRHEQYKKRRQWAAVVIQSVFRGWRCRLEIQKQNEAARVIQHAMLMYCIRKEQERLEADLETELMELEESAQSELDSSTEVACADLQMMTNINLTSLSQTGARLCLYAPVFTSVCVRNSSVESTSPKQTNLEDEIDGDEENEASDEKAENQRLLLEEDEEEDEGLEINSNSDSDESINESDIAINVTQEEQKAGAYVTSSSANLNFIKNRTTELALGAVVVGLLLKGPIKF</sequence>
<comment type="similarity">
    <text evidence="6">Belongs to the TRAFAC class myosin-kinesin ATPase superfamily. Myosin family.</text>
</comment>
<dbReference type="GO" id="GO:0016459">
    <property type="term" value="C:myosin complex"/>
    <property type="evidence" value="ECO:0007669"/>
    <property type="project" value="UniProtKB-KW"/>
</dbReference>
<feature type="region of interest" description="Disordered" evidence="8">
    <location>
        <begin position="887"/>
        <end position="942"/>
    </location>
</feature>
<keyword evidence="2 6" id="KW-0067">ATP-binding</keyword>
<name>A0A9Q1CCL1_HOLLE</name>
<feature type="region of interest" description="Actin-binding" evidence="6">
    <location>
        <begin position="621"/>
        <end position="643"/>
    </location>
</feature>
<dbReference type="Gene3D" id="1.10.10.820">
    <property type="match status" value="1"/>
</dbReference>
<dbReference type="GO" id="GO:0051015">
    <property type="term" value="F:actin filament binding"/>
    <property type="evidence" value="ECO:0007669"/>
    <property type="project" value="TreeGrafter"/>
</dbReference>
<evidence type="ECO:0000256" key="5">
    <source>
        <dbReference type="ARBA" id="ARBA00023203"/>
    </source>
</evidence>
<dbReference type="Gene3D" id="1.20.120.720">
    <property type="entry name" value="Myosin VI head, motor domain, U50 subdomain"/>
    <property type="match status" value="1"/>
</dbReference>
<dbReference type="Gene3D" id="3.40.850.10">
    <property type="entry name" value="Kinesin motor domain"/>
    <property type="match status" value="1"/>
</dbReference>
<dbReference type="InterPro" id="IPR000048">
    <property type="entry name" value="IQ_motif_EF-hand-BS"/>
</dbReference>
<dbReference type="InterPro" id="IPR001609">
    <property type="entry name" value="Myosin_head_motor_dom-like"/>
</dbReference>
<dbReference type="InterPro" id="IPR027417">
    <property type="entry name" value="P-loop_NTPase"/>
</dbReference>
<proteinExistence type="inferred from homology"/>
<dbReference type="GO" id="GO:0005737">
    <property type="term" value="C:cytoplasm"/>
    <property type="evidence" value="ECO:0007669"/>
    <property type="project" value="TreeGrafter"/>
</dbReference>
<dbReference type="CDD" id="cd00124">
    <property type="entry name" value="MYSc"/>
    <property type="match status" value="1"/>
</dbReference>
<evidence type="ECO:0000256" key="8">
    <source>
        <dbReference type="SAM" id="MobiDB-lite"/>
    </source>
</evidence>
<dbReference type="SUPFAM" id="SSF52540">
    <property type="entry name" value="P-loop containing nucleoside triphosphate hydrolases"/>
    <property type="match status" value="1"/>
</dbReference>
<feature type="binding site" evidence="6">
    <location>
        <begin position="143"/>
        <end position="150"/>
    </location>
    <ligand>
        <name>ATP</name>
        <dbReference type="ChEBI" id="CHEBI:30616"/>
    </ligand>
</feature>
<dbReference type="Gene3D" id="6.20.240.20">
    <property type="match status" value="1"/>
</dbReference>
<dbReference type="Pfam" id="PF00612">
    <property type="entry name" value="IQ"/>
    <property type="match status" value="1"/>
</dbReference>
<dbReference type="PROSITE" id="PS50096">
    <property type="entry name" value="IQ"/>
    <property type="match status" value="1"/>
</dbReference>
<dbReference type="PANTHER" id="PTHR13140">
    <property type="entry name" value="MYOSIN"/>
    <property type="match status" value="1"/>
</dbReference>
<evidence type="ECO:0000256" key="2">
    <source>
        <dbReference type="ARBA" id="ARBA00022840"/>
    </source>
</evidence>
<keyword evidence="1 6" id="KW-0547">Nucleotide-binding</keyword>
<organism evidence="10 11">
    <name type="scientific">Holothuria leucospilota</name>
    <name type="common">Black long sea cucumber</name>
    <name type="synonym">Mertensiothuria leucospilota</name>
    <dbReference type="NCBI Taxonomy" id="206669"/>
    <lineage>
        <taxon>Eukaryota</taxon>
        <taxon>Metazoa</taxon>
        <taxon>Echinodermata</taxon>
        <taxon>Eleutherozoa</taxon>
        <taxon>Echinozoa</taxon>
        <taxon>Holothuroidea</taxon>
        <taxon>Aspidochirotacea</taxon>
        <taxon>Aspidochirotida</taxon>
        <taxon>Holothuriidae</taxon>
        <taxon>Holothuria</taxon>
    </lineage>
</organism>
<gene>
    <name evidence="10" type="ORF">HOLleu_09739</name>
</gene>
<dbReference type="GO" id="GO:0016020">
    <property type="term" value="C:membrane"/>
    <property type="evidence" value="ECO:0007669"/>
    <property type="project" value="TreeGrafter"/>
</dbReference>
<reference evidence="10" key="1">
    <citation type="submission" date="2021-10" db="EMBL/GenBank/DDBJ databases">
        <title>Tropical sea cucumber genome reveals ecological adaptation and Cuvierian tubules defense mechanism.</title>
        <authorList>
            <person name="Chen T."/>
        </authorList>
    </citation>
    <scope>NUCLEOTIDE SEQUENCE</scope>
    <source>
        <strain evidence="10">Nanhai2018</strain>
        <tissue evidence="10">Muscle</tissue>
    </source>
</reference>
<dbReference type="OrthoDB" id="6108017at2759"/>
<dbReference type="PROSITE" id="PS51456">
    <property type="entry name" value="MYOSIN_MOTOR"/>
    <property type="match status" value="1"/>
</dbReference>
<dbReference type="PRINTS" id="PR00193">
    <property type="entry name" value="MYOSINHEAVY"/>
</dbReference>
<dbReference type="Gene3D" id="1.20.5.190">
    <property type="match status" value="1"/>
</dbReference>
<evidence type="ECO:0000256" key="1">
    <source>
        <dbReference type="ARBA" id="ARBA00022741"/>
    </source>
</evidence>
<comment type="caution">
    <text evidence="10">The sequence shown here is derived from an EMBL/GenBank/DDBJ whole genome shotgun (WGS) entry which is preliminary data.</text>
</comment>
<dbReference type="EMBL" id="JAIZAY010000004">
    <property type="protein sequence ID" value="KAJ8042866.1"/>
    <property type="molecule type" value="Genomic_DNA"/>
</dbReference>
<dbReference type="CDD" id="cd23767">
    <property type="entry name" value="IQCD"/>
    <property type="match status" value="1"/>
</dbReference>
<accession>A0A9Q1CCL1</accession>
<evidence type="ECO:0000256" key="4">
    <source>
        <dbReference type="ARBA" id="ARBA00023175"/>
    </source>
</evidence>
<dbReference type="PANTHER" id="PTHR13140:SF289">
    <property type="entry name" value="UNCONVENTIONAL MYOSIN-XIX"/>
    <property type="match status" value="1"/>
</dbReference>
<keyword evidence="5 6" id="KW-0009">Actin-binding</keyword>
<dbReference type="GO" id="GO:0000146">
    <property type="term" value="F:microfilament motor activity"/>
    <property type="evidence" value="ECO:0007669"/>
    <property type="project" value="TreeGrafter"/>
</dbReference>
<dbReference type="Pfam" id="PF00063">
    <property type="entry name" value="Myosin_head"/>
    <property type="match status" value="1"/>
</dbReference>
<dbReference type="Proteomes" id="UP001152320">
    <property type="component" value="Chromosome 4"/>
</dbReference>
<dbReference type="GO" id="GO:0005524">
    <property type="term" value="F:ATP binding"/>
    <property type="evidence" value="ECO:0007669"/>
    <property type="project" value="UniProtKB-UniRule"/>
</dbReference>
<feature type="domain" description="Myosin motor" evidence="9">
    <location>
        <begin position="47"/>
        <end position="749"/>
    </location>
</feature>